<dbReference type="InterPro" id="IPR057601">
    <property type="entry name" value="Oar-like_b-barrel"/>
</dbReference>
<evidence type="ECO:0000313" key="11">
    <source>
        <dbReference type="Proteomes" id="UP001302072"/>
    </source>
</evidence>
<dbReference type="SUPFAM" id="SSF49452">
    <property type="entry name" value="Starch-binding domain-like"/>
    <property type="match status" value="1"/>
</dbReference>
<keyword evidence="4 7" id="KW-0812">Transmembrane</keyword>
<dbReference type="PROSITE" id="PS52016">
    <property type="entry name" value="TONB_DEPENDENT_REC_3"/>
    <property type="match status" value="1"/>
</dbReference>
<proteinExistence type="inferred from homology"/>
<evidence type="ECO:0000259" key="9">
    <source>
        <dbReference type="Pfam" id="PF25183"/>
    </source>
</evidence>
<keyword evidence="8" id="KW-0732">Signal</keyword>
<dbReference type="SUPFAM" id="SSF56935">
    <property type="entry name" value="Porins"/>
    <property type="match status" value="1"/>
</dbReference>
<keyword evidence="2 7" id="KW-0813">Transport</keyword>
<keyword evidence="11" id="KW-1185">Reference proteome</keyword>
<evidence type="ECO:0000256" key="1">
    <source>
        <dbReference type="ARBA" id="ARBA00004571"/>
    </source>
</evidence>
<evidence type="ECO:0000256" key="2">
    <source>
        <dbReference type="ARBA" id="ARBA00022448"/>
    </source>
</evidence>
<dbReference type="InterPro" id="IPR039426">
    <property type="entry name" value="TonB-dep_rcpt-like"/>
</dbReference>
<dbReference type="PANTHER" id="PTHR30069:SF46">
    <property type="entry name" value="OAR PROTEIN"/>
    <property type="match status" value="1"/>
</dbReference>
<dbReference type="Gene3D" id="2.60.40.1120">
    <property type="entry name" value="Carboxypeptidase-like, regulatory domain"/>
    <property type="match status" value="1"/>
</dbReference>
<keyword evidence="3 7" id="KW-1134">Transmembrane beta strand</keyword>
<dbReference type="Gene3D" id="2.170.130.10">
    <property type="entry name" value="TonB-dependent receptor, plug domain"/>
    <property type="match status" value="1"/>
</dbReference>
<comment type="subcellular location">
    <subcellularLocation>
        <location evidence="1 7">Cell outer membrane</location>
        <topology evidence="1 7">Multi-pass membrane protein</topology>
    </subcellularLocation>
</comment>
<feature type="domain" description="TonB-dependent transporter Oar-like beta-barrel" evidence="9">
    <location>
        <begin position="322"/>
        <end position="572"/>
    </location>
</feature>
<keyword evidence="6 7" id="KW-0998">Cell outer membrane</keyword>
<keyword evidence="5 7" id="KW-0472">Membrane</keyword>
<dbReference type="RefSeq" id="WP_311193558.1">
    <property type="nucleotide sequence ID" value="NZ_CP115541.1"/>
</dbReference>
<feature type="chain" id="PRO_5045544966" evidence="8">
    <location>
        <begin position="30"/>
        <end position="1008"/>
    </location>
</feature>
<gene>
    <name evidence="10" type="ORF">PDM29_09400</name>
</gene>
<feature type="domain" description="TonB-dependent transporter Oar-like beta-barrel" evidence="9">
    <location>
        <begin position="582"/>
        <end position="987"/>
    </location>
</feature>
<dbReference type="InterPro" id="IPR037066">
    <property type="entry name" value="Plug_dom_sf"/>
</dbReference>
<dbReference type="Pfam" id="PF13620">
    <property type="entry name" value="CarboxypepD_reg"/>
    <property type="match status" value="1"/>
</dbReference>
<evidence type="ECO:0000256" key="3">
    <source>
        <dbReference type="ARBA" id="ARBA00022452"/>
    </source>
</evidence>
<comment type="similarity">
    <text evidence="7">Belongs to the TonB-dependent receptor family.</text>
</comment>
<evidence type="ECO:0000256" key="7">
    <source>
        <dbReference type="PROSITE-ProRule" id="PRU01360"/>
    </source>
</evidence>
<dbReference type="EMBL" id="CP115541">
    <property type="protein sequence ID" value="WNH54468.1"/>
    <property type="molecule type" value="Genomic_DNA"/>
</dbReference>
<evidence type="ECO:0000256" key="8">
    <source>
        <dbReference type="SAM" id="SignalP"/>
    </source>
</evidence>
<dbReference type="InterPro" id="IPR036942">
    <property type="entry name" value="Beta-barrel_TonB_sf"/>
</dbReference>
<name>A0ABY9YUX8_9GAMM</name>
<dbReference type="Proteomes" id="UP001302072">
    <property type="component" value="Chromosome"/>
</dbReference>
<sequence>MKANSLKRAALCVALGACLGVVAPGIAWAQAVSGAVAGRATAGDQVTVVSTSTGASRSVTVGSDGTYRLGQLPVGDYRLQVSRNGQNLGDSVAVSVAVGGTTNVNLASSGDVVNLDALQVVGTRVVNRVDVFSTESSFNVNRQEVSRLPVAQDLSAVALLAPGVVGGNSTFGGLSFAGSSVAENAVFINGLNVTDMYTRRGFSSAPFAFFNEFQVKTGGYSVEFGRSTGGVINAVTRSGSNEFEGGIEVTAEPSAWRSSGRDHFHRDGSAHSYASRDDSSFFKTNVWASGPVVKDKLFLFAMYEKRDENGHNTSNDALTWFKNEADNGFWGTKLDWNINDNHSLALLAFSDETETTAGAYNYDWDDNVIGAWGGDSVTEAGGKNWSATYTGHFGETFTARAMVGQNNQRAFTRSSLDELCSPVFTDASYASRLGQLNGLRPGCHPTGAAVAERDDTRDVARLDFEWQLGTHLLRFGVDRELMTTEQSTRYPGPTQLSYTAYVARPGDEVWDGANAFVPPGVTEMLRARNRVSGGTFETEANAFYLEDIWNITPNLMLNLGVRWDRFENRTADGDAFIKMDDLIAPRFGFSWDMKGDGTTKLFGNAGRYYLPVTNNINVNFAGGLTDEYSYYVLNGWQTQANPVTGAPYAAPIIGQQIGPVDTRMNTGAADLRQSVDRDLKAVYQDEYILGFQSMLNQAWSWGINATYRRMTRALDDMRLNYTPCGPTGTTLWPIANPGESLTIWGDSSIGCAEEGWITIDTANSGYRKGGSGEVVGYSKPKRTYKALEFQIDRAWDEKWLFNASYLWSRSDGNFEGPVNSDTGYGDTGMVQHWDHPANNERYGVLFNDFRHQFKFRAAYALSEQWSFGTTLQVQSGGPVTAFGVMWPNDSTAGGSTSSESSGGGTGWLCVANCSGTYAQRQFEYSPRGAYGRLPWTWTMGANVTWRLPVEGVDLSVRLSVFNLFNNQTVVNVHQRYEAQPGQYRESTFNTGTRWQAPRYTQLQATWNF</sequence>
<protein>
    <submittedName>
        <fullName evidence="10">TonB-dependent receptor</fullName>
    </submittedName>
</protein>
<dbReference type="Gene3D" id="2.40.170.20">
    <property type="entry name" value="TonB-dependent receptor, beta-barrel domain"/>
    <property type="match status" value="1"/>
</dbReference>
<evidence type="ECO:0000256" key="4">
    <source>
        <dbReference type="ARBA" id="ARBA00022692"/>
    </source>
</evidence>
<evidence type="ECO:0000256" key="5">
    <source>
        <dbReference type="ARBA" id="ARBA00023136"/>
    </source>
</evidence>
<reference evidence="10 11" key="1">
    <citation type="submission" date="2022-12" db="EMBL/GenBank/DDBJ databases">
        <title>Two new species, Stenotrophomonas aracearum and Stenotrophomonas oahuensis, isolated from Anthurium (Araceae family) in Hawaii.</title>
        <authorList>
            <person name="Chunag S.C."/>
            <person name="Dobhal S."/>
            <person name="Alvarez A."/>
            <person name="Arif M."/>
        </authorList>
    </citation>
    <scope>NUCLEOTIDE SEQUENCE [LARGE SCALE GENOMIC DNA]</scope>
    <source>
        <strain evidence="10 11">A5586</strain>
    </source>
</reference>
<dbReference type="Pfam" id="PF25183">
    <property type="entry name" value="OMP_b-brl_4"/>
    <property type="match status" value="2"/>
</dbReference>
<accession>A0ABY9YUX8</accession>
<organism evidence="10 11">
    <name type="scientific">Stenotrophomonas oahuensis</name>
    <dbReference type="NCBI Taxonomy" id="3003271"/>
    <lineage>
        <taxon>Bacteria</taxon>
        <taxon>Pseudomonadati</taxon>
        <taxon>Pseudomonadota</taxon>
        <taxon>Gammaproteobacteria</taxon>
        <taxon>Lysobacterales</taxon>
        <taxon>Lysobacteraceae</taxon>
        <taxon>Stenotrophomonas</taxon>
    </lineage>
</organism>
<dbReference type="PANTHER" id="PTHR30069">
    <property type="entry name" value="TONB-DEPENDENT OUTER MEMBRANE RECEPTOR"/>
    <property type="match status" value="1"/>
</dbReference>
<keyword evidence="10" id="KW-0675">Receptor</keyword>
<evidence type="ECO:0000313" key="10">
    <source>
        <dbReference type="EMBL" id="WNH54468.1"/>
    </source>
</evidence>
<evidence type="ECO:0000256" key="6">
    <source>
        <dbReference type="ARBA" id="ARBA00023237"/>
    </source>
</evidence>
<dbReference type="InterPro" id="IPR013784">
    <property type="entry name" value="Carb-bd-like_fold"/>
</dbReference>
<feature type="signal peptide" evidence="8">
    <location>
        <begin position="1"/>
        <end position="29"/>
    </location>
</feature>